<dbReference type="Proteomes" id="UP000618579">
    <property type="component" value="Unassembled WGS sequence"/>
</dbReference>
<comment type="catalytic activity">
    <reaction evidence="3">
        <text>3',5'-cyclic UMP + H2O = UMP + H(+)</text>
        <dbReference type="Rhea" id="RHEA:70575"/>
        <dbReference type="ChEBI" id="CHEBI:15377"/>
        <dbReference type="ChEBI" id="CHEBI:15378"/>
        <dbReference type="ChEBI" id="CHEBI:57865"/>
        <dbReference type="ChEBI" id="CHEBI:184387"/>
    </reaction>
    <physiologicalReaction direction="left-to-right" evidence="3">
        <dbReference type="Rhea" id="RHEA:70576"/>
    </physiologicalReaction>
</comment>
<accession>A0ABX1ZFI2</accession>
<comment type="caution">
    <text evidence="5">The sequence shown here is derived from an EMBL/GenBank/DDBJ whole genome shotgun (WGS) entry which is preliminary data.</text>
</comment>
<evidence type="ECO:0000259" key="4">
    <source>
        <dbReference type="SMART" id="SM00849"/>
    </source>
</evidence>
<name>A0ABX1ZFI2_9BACL</name>
<dbReference type="CDD" id="cd07721">
    <property type="entry name" value="yflN-like_MBL-fold"/>
    <property type="match status" value="1"/>
</dbReference>
<dbReference type="EMBL" id="WHNZ01000007">
    <property type="protein sequence ID" value="NOU98853.1"/>
    <property type="molecule type" value="Genomic_DNA"/>
</dbReference>
<dbReference type="SMART" id="SM00849">
    <property type="entry name" value="Lactamase_B"/>
    <property type="match status" value="1"/>
</dbReference>
<dbReference type="PANTHER" id="PTHR42951">
    <property type="entry name" value="METALLO-BETA-LACTAMASE DOMAIN-CONTAINING"/>
    <property type="match status" value="1"/>
</dbReference>
<feature type="domain" description="Metallo-beta-lactamase" evidence="4">
    <location>
        <begin position="20"/>
        <end position="198"/>
    </location>
</feature>
<evidence type="ECO:0000313" key="6">
    <source>
        <dbReference type="Proteomes" id="UP000618579"/>
    </source>
</evidence>
<organism evidence="5 6">
    <name type="scientific">Paenibacillus planticolens</name>
    <dbReference type="NCBI Taxonomy" id="2654976"/>
    <lineage>
        <taxon>Bacteria</taxon>
        <taxon>Bacillati</taxon>
        <taxon>Bacillota</taxon>
        <taxon>Bacilli</taxon>
        <taxon>Bacillales</taxon>
        <taxon>Paenibacillaceae</taxon>
        <taxon>Paenibacillus</taxon>
    </lineage>
</organism>
<comment type="function">
    <text evidence="2">Counteracts the endogenous Pycsar antiviral defense system. Phosphodiesterase that enables metal-dependent hydrolysis of host cyclic nucleotide Pycsar defense signals such as cCMP and cUMP.</text>
</comment>
<sequence>MSIKQISEHIWSVRTWMIIPVHVWAVVDHDGVTLVDAGVPWMAKSILRLINELGPLKQIVLTHGHGDHVGTLKRILQVHSVPVFAHRKEIPFVEGRTPYPGRSKAVAQVAKGVLQPLPEDEDGRLSPIGGLTPYFTPGHSPGHVVYYHEKDDVLLTGDLFNSKKGKLFMARFTPDPEEALRSSAIVKQLNPKRLEVCHGDTVFQPAEQLDELMKR</sequence>
<dbReference type="Gene3D" id="3.60.15.10">
    <property type="entry name" value="Ribonuclease Z/Hydroxyacylglutathione hydrolase-like"/>
    <property type="match status" value="1"/>
</dbReference>
<dbReference type="InterPro" id="IPR036866">
    <property type="entry name" value="RibonucZ/Hydroxyglut_hydro"/>
</dbReference>
<dbReference type="PANTHER" id="PTHR42951:SF9">
    <property type="entry name" value="METAL-DEPENDENT HYDROLASE"/>
    <property type="match status" value="1"/>
</dbReference>
<evidence type="ECO:0000256" key="2">
    <source>
        <dbReference type="ARBA" id="ARBA00034301"/>
    </source>
</evidence>
<dbReference type="SUPFAM" id="SSF56281">
    <property type="entry name" value="Metallo-hydrolase/oxidoreductase"/>
    <property type="match status" value="1"/>
</dbReference>
<dbReference type="Pfam" id="PF00753">
    <property type="entry name" value="Lactamase_B"/>
    <property type="match status" value="1"/>
</dbReference>
<gene>
    <name evidence="5" type="ORF">GC097_02300</name>
</gene>
<dbReference type="InterPro" id="IPR050855">
    <property type="entry name" value="NDM-1-like"/>
</dbReference>
<protein>
    <submittedName>
        <fullName evidence="5">MBL fold metallo-hydrolase</fullName>
    </submittedName>
</protein>
<evidence type="ECO:0000256" key="1">
    <source>
        <dbReference type="ARBA" id="ARBA00034221"/>
    </source>
</evidence>
<proteinExistence type="predicted"/>
<comment type="catalytic activity">
    <reaction evidence="1">
        <text>3',5'-cyclic CMP + H2O = CMP + H(+)</text>
        <dbReference type="Rhea" id="RHEA:72675"/>
        <dbReference type="ChEBI" id="CHEBI:15377"/>
        <dbReference type="ChEBI" id="CHEBI:15378"/>
        <dbReference type="ChEBI" id="CHEBI:58003"/>
        <dbReference type="ChEBI" id="CHEBI:60377"/>
    </reaction>
    <physiologicalReaction direction="left-to-right" evidence="1">
        <dbReference type="Rhea" id="RHEA:72676"/>
    </physiologicalReaction>
</comment>
<evidence type="ECO:0000256" key="3">
    <source>
        <dbReference type="ARBA" id="ARBA00048505"/>
    </source>
</evidence>
<evidence type="ECO:0000313" key="5">
    <source>
        <dbReference type="EMBL" id="NOU98853.1"/>
    </source>
</evidence>
<reference evidence="5 6" key="1">
    <citation type="submission" date="2019-10" db="EMBL/GenBank/DDBJ databases">
        <title>Description of Paenibacillus pedi sp. nov.</title>
        <authorList>
            <person name="Carlier A."/>
            <person name="Qi S."/>
        </authorList>
    </citation>
    <scope>NUCLEOTIDE SEQUENCE [LARGE SCALE GENOMIC DNA]</scope>
    <source>
        <strain evidence="5 6">LMG 31457</strain>
    </source>
</reference>
<dbReference type="RefSeq" id="WP_171681727.1">
    <property type="nucleotide sequence ID" value="NZ_WHNZ01000007.1"/>
</dbReference>
<dbReference type="InterPro" id="IPR001279">
    <property type="entry name" value="Metallo-B-lactamas"/>
</dbReference>
<keyword evidence="6" id="KW-1185">Reference proteome</keyword>